<evidence type="ECO:0000313" key="3">
    <source>
        <dbReference type="Proteomes" id="UP000678281"/>
    </source>
</evidence>
<dbReference type="InterPro" id="IPR014914">
    <property type="entry name" value="RES_dom"/>
</dbReference>
<feature type="domain" description="RES" evidence="1">
    <location>
        <begin position="75"/>
        <end position="225"/>
    </location>
</feature>
<dbReference type="Pfam" id="PF08808">
    <property type="entry name" value="RES"/>
    <property type="match status" value="1"/>
</dbReference>
<dbReference type="RefSeq" id="WP_212659796.1">
    <property type="nucleotide sequence ID" value="NZ_JAGXTP010000003.1"/>
</dbReference>
<dbReference type="AlphaFoldDB" id="A0A942E8Q4"/>
<sequence>MSEFVSWRDYWIFASDVIQKRRFLRTDRGEAFLAAVTESSKKRVNLMPAGTELWRAQRGCNYAPDSDSGTERPVPFPAERMKPLADRAQEGRVNPKGIACLYLANGPDTAISETRAGIGERVSLANFRTKADSRLVDCIHQQEEPLYLDEPDSASKERAVWSYMNRAFSSPVGRAEDRADYAPTQVLAEVFKGLGFDGIIYRSAFGTDGYNLALFDLDSADPVGRWVYRVDDVAYKVSIDR</sequence>
<reference evidence="2" key="1">
    <citation type="submission" date="2021-04" db="EMBL/GenBank/DDBJ databases">
        <title>Devosia litorisediminis sp. nov., isolated from a sand dune.</title>
        <authorList>
            <person name="Park S."/>
            <person name="Yoon J.-H."/>
        </authorList>
    </citation>
    <scope>NUCLEOTIDE SEQUENCE</scope>
    <source>
        <strain evidence="2">BSSL-BM10</strain>
    </source>
</reference>
<gene>
    <name evidence="2" type="ORF">KD146_15775</name>
</gene>
<evidence type="ECO:0000313" key="2">
    <source>
        <dbReference type="EMBL" id="MBS3850160.1"/>
    </source>
</evidence>
<organism evidence="2 3">
    <name type="scientific">Devosia litorisediminis</name>
    <dbReference type="NCBI Taxonomy" id="2829817"/>
    <lineage>
        <taxon>Bacteria</taxon>
        <taxon>Pseudomonadati</taxon>
        <taxon>Pseudomonadota</taxon>
        <taxon>Alphaproteobacteria</taxon>
        <taxon>Hyphomicrobiales</taxon>
        <taxon>Devosiaceae</taxon>
        <taxon>Devosia</taxon>
    </lineage>
</organism>
<dbReference type="SMART" id="SM00953">
    <property type="entry name" value="RES"/>
    <property type="match status" value="1"/>
</dbReference>
<keyword evidence="3" id="KW-1185">Reference proteome</keyword>
<name>A0A942E8Q4_9HYPH</name>
<comment type="caution">
    <text evidence="2">The sequence shown here is derived from an EMBL/GenBank/DDBJ whole genome shotgun (WGS) entry which is preliminary data.</text>
</comment>
<dbReference type="EMBL" id="JAGXTP010000003">
    <property type="protein sequence ID" value="MBS3850160.1"/>
    <property type="molecule type" value="Genomic_DNA"/>
</dbReference>
<protein>
    <submittedName>
        <fullName evidence="2">RES family NAD+ phosphorylase</fullName>
    </submittedName>
</protein>
<proteinExistence type="predicted"/>
<evidence type="ECO:0000259" key="1">
    <source>
        <dbReference type="SMART" id="SM00953"/>
    </source>
</evidence>
<dbReference type="Proteomes" id="UP000678281">
    <property type="component" value="Unassembled WGS sequence"/>
</dbReference>
<accession>A0A942E8Q4</accession>